<comment type="caution">
    <text evidence="1">The sequence shown here is derived from an EMBL/GenBank/DDBJ whole genome shotgun (WGS) entry which is preliminary data.</text>
</comment>
<accession>A0A8T2XDY9</accession>
<dbReference type="AlphaFoldDB" id="A0A8T2XDY9"/>
<organism evidence="1 2">
    <name type="scientific">Populus deltoides</name>
    <name type="common">Eastern poplar</name>
    <name type="synonym">Eastern cottonwood</name>
    <dbReference type="NCBI Taxonomy" id="3696"/>
    <lineage>
        <taxon>Eukaryota</taxon>
        <taxon>Viridiplantae</taxon>
        <taxon>Streptophyta</taxon>
        <taxon>Embryophyta</taxon>
        <taxon>Tracheophyta</taxon>
        <taxon>Spermatophyta</taxon>
        <taxon>Magnoliopsida</taxon>
        <taxon>eudicotyledons</taxon>
        <taxon>Gunneridae</taxon>
        <taxon>Pentapetalae</taxon>
        <taxon>rosids</taxon>
        <taxon>fabids</taxon>
        <taxon>Malpighiales</taxon>
        <taxon>Salicaceae</taxon>
        <taxon>Saliceae</taxon>
        <taxon>Populus</taxon>
    </lineage>
</organism>
<keyword evidence="2" id="KW-1185">Reference proteome</keyword>
<dbReference type="EMBL" id="JACEGQ020000013">
    <property type="protein sequence ID" value="KAH8490874.1"/>
    <property type="molecule type" value="Genomic_DNA"/>
</dbReference>
<dbReference type="Proteomes" id="UP000807159">
    <property type="component" value="Chromosome 13"/>
</dbReference>
<protein>
    <submittedName>
        <fullName evidence="1">Uncharacterized protein</fullName>
    </submittedName>
</protein>
<name>A0A8T2XDY9_POPDE</name>
<reference evidence="1" key="1">
    <citation type="journal article" date="2021" name="J. Hered.">
        <title>Genome Assembly of Salicaceae Populus deltoides (Eastern Cottonwood) I-69 Based on Nanopore Sequencing and Hi-C Technologies.</title>
        <authorList>
            <person name="Bai S."/>
            <person name="Wu H."/>
            <person name="Zhang J."/>
            <person name="Pan Z."/>
            <person name="Zhao W."/>
            <person name="Li Z."/>
            <person name="Tong C."/>
        </authorList>
    </citation>
    <scope>NUCLEOTIDE SEQUENCE</scope>
    <source>
        <tissue evidence="1">Leaf</tissue>
    </source>
</reference>
<gene>
    <name evidence="1" type="ORF">H0E87_023127</name>
</gene>
<evidence type="ECO:0000313" key="2">
    <source>
        <dbReference type="Proteomes" id="UP000807159"/>
    </source>
</evidence>
<evidence type="ECO:0000313" key="1">
    <source>
        <dbReference type="EMBL" id="KAH8490874.1"/>
    </source>
</evidence>
<sequence>MVKDEIRAKETILCGKCPDLKIRHHFGRKAVKGALFIAEIREETVDFTTVSYQAATEVHFARIQRCGIYNAGFECLGGIWNGRIRGEIAEQLGFSFSIEIESGIANQLRKRLEEEEKLPMIGGR</sequence>
<proteinExistence type="predicted"/>